<dbReference type="EMBL" id="JANIBL010000042">
    <property type="protein sequence ID" value="MCQ8118521.1"/>
    <property type="molecule type" value="Genomic_DNA"/>
</dbReference>
<sequence>MQIPEKSITETIDSVVAEFARHSSPEYSTTIESVRHFHTAAVGMLRGIERLLSSLKYSQLIDEKRSALTAICVQAEKRIAAQQTVGLEAAGYVCDPGTHSPDISCRYCQTGTYEQ</sequence>
<evidence type="ECO:0000313" key="1">
    <source>
        <dbReference type="EMBL" id="MCQ8118521.1"/>
    </source>
</evidence>
<accession>A0ABT1TUS5</accession>
<name>A0ABT1TUS5_9GAMM</name>
<organism evidence="1 2">
    <name type="scientific">Methylomonas rosea</name>
    <dbReference type="NCBI Taxonomy" id="2952227"/>
    <lineage>
        <taxon>Bacteria</taxon>
        <taxon>Pseudomonadati</taxon>
        <taxon>Pseudomonadota</taxon>
        <taxon>Gammaproteobacteria</taxon>
        <taxon>Methylococcales</taxon>
        <taxon>Methylococcaceae</taxon>
        <taxon>Methylomonas</taxon>
    </lineage>
</organism>
<comment type="caution">
    <text evidence="1">The sequence shown here is derived from an EMBL/GenBank/DDBJ whole genome shotgun (WGS) entry which is preliminary data.</text>
</comment>
<evidence type="ECO:0000313" key="2">
    <source>
        <dbReference type="Proteomes" id="UP001524570"/>
    </source>
</evidence>
<keyword evidence="2" id="KW-1185">Reference proteome</keyword>
<protein>
    <submittedName>
        <fullName evidence="1">Uncharacterized protein</fullName>
    </submittedName>
</protein>
<gene>
    <name evidence="1" type="ORF">NP589_13875</name>
</gene>
<dbReference type="Proteomes" id="UP001524570">
    <property type="component" value="Unassembled WGS sequence"/>
</dbReference>
<proteinExistence type="predicted"/>
<reference evidence="1 2" key="1">
    <citation type="submission" date="2022-07" db="EMBL/GenBank/DDBJ databases">
        <title>Methylomonas rivi sp. nov., Methylomonas rosea sp. nov., Methylomonas aureus sp. nov. and Methylomonas subterranea sp. nov., four novel methanotrophs isolated from a freshwater creek and the deep terrestrial subsurface.</title>
        <authorList>
            <person name="Abin C."/>
            <person name="Sankaranarayanan K."/>
            <person name="Garner C."/>
            <person name="Sindelar R."/>
            <person name="Kotary K."/>
            <person name="Garner R."/>
            <person name="Barclay S."/>
            <person name="Lawson P."/>
            <person name="Krumholz L."/>
        </authorList>
    </citation>
    <scope>NUCLEOTIDE SEQUENCE [LARGE SCALE GENOMIC DNA]</scope>
    <source>
        <strain evidence="1 2">WSC-7</strain>
    </source>
</reference>
<dbReference type="RefSeq" id="WP_256607528.1">
    <property type="nucleotide sequence ID" value="NZ_JANIBL010000042.1"/>
</dbReference>